<dbReference type="Proteomes" id="UP000747542">
    <property type="component" value="Unassembled WGS sequence"/>
</dbReference>
<dbReference type="Gene3D" id="1.10.10.10">
    <property type="entry name" value="Winged helix-like DNA-binding domain superfamily/Winged helix DNA-binding domain"/>
    <property type="match status" value="1"/>
</dbReference>
<comment type="subcellular location">
    <subcellularLocation>
        <location evidence="1">Nucleus</location>
    </subcellularLocation>
</comment>
<feature type="compositionally biased region" description="Low complexity" evidence="2">
    <location>
        <begin position="77"/>
        <end position="94"/>
    </location>
</feature>
<gene>
    <name evidence="3" type="ORF">Hamer_G004128</name>
</gene>
<accession>A0A8J5JL52</accession>
<dbReference type="InterPro" id="IPR009057">
    <property type="entry name" value="Homeodomain-like_sf"/>
</dbReference>
<proteinExistence type="predicted"/>
<dbReference type="GO" id="GO:0005634">
    <property type="term" value="C:nucleus"/>
    <property type="evidence" value="ECO:0007669"/>
    <property type="project" value="UniProtKB-SubCell"/>
</dbReference>
<dbReference type="EMBL" id="JAHLQT010033114">
    <property type="protein sequence ID" value="KAG7159496.1"/>
    <property type="molecule type" value="Genomic_DNA"/>
</dbReference>
<sequence length="166" mass="19415">MLAMMQRHHFRITDLQDRAKFIWMWKDGFSVRMIANETGTSVTTVYRWIRRWQREGNLCTKTRSGRPRLLLKEENPQDQQQNNPGHTSSSSALDASSYHPWLPNAVPPRSYLEGQYHSLLVNTDRFNKYTNTQDNLLQVNQSPTVSAFRRYVARSDGSDGRRLSLR</sequence>
<reference evidence="3" key="1">
    <citation type="journal article" date="2021" name="Sci. Adv.">
        <title>The American lobster genome reveals insights on longevity, neural, and immune adaptations.</title>
        <authorList>
            <person name="Polinski J.M."/>
            <person name="Zimin A.V."/>
            <person name="Clark K.F."/>
            <person name="Kohn A.B."/>
            <person name="Sadowski N."/>
            <person name="Timp W."/>
            <person name="Ptitsyn A."/>
            <person name="Khanna P."/>
            <person name="Romanova D.Y."/>
            <person name="Williams P."/>
            <person name="Greenwood S.J."/>
            <person name="Moroz L.L."/>
            <person name="Walt D.R."/>
            <person name="Bodnar A.G."/>
        </authorList>
    </citation>
    <scope>NUCLEOTIDE SEQUENCE</scope>
    <source>
        <strain evidence="3">GMGI-L3</strain>
    </source>
</reference>
<protein>
    <submittedName>
        <fullName evidence="3">Putative winged helix-turn-helix domain containing protein 12</fullName>
    </submittedName>
</protein>
<dbReference type="AlphaFoldDB" id="A0A8J5JL52"/>
<dbReference type="Pfam" id="PF13551">
    <property type="entry name" value="HTH_29"/>
    <property type="match status" value="1"/>
</dbReference>
<name>A0A8J5JL52_HOMAM</name>
<dbReference type="InterPro" id="IPR036388">
    <property type="entry name" value="WH-like_DNA-bd_sf"/>
</dbReference>
<dbReference type="SUPFAM" id="SSF46689">
    <property type="entry name" value="Homeodomain-like"/>
    <property type="match status" value="1"/>
</dbReference>
<evidence type="ECO:0000313" key="4">
    <source>
        <dbReference type="Proteomes" id="UP000747542"/>
    </source>
</evidence>
<organism evidence="3 4">
    <name type="scientific">Homarus americanus</name>
    <name type="common">American lobster</name>
    <dbReference type="NCBI Taxonomy" id="6706"/>
    <lineage>
        <taxon>Eukaryota</taxon>
        <taxon>Metazoa</taxon>
        <taxon>Ecdysozoa</taxon>
        <taxon>Arthropoda</taxon>
        <taxon>Crustacea</taxon>
        <taxon>Multicrustacea</taxon>
        <taxon>Malacostraca</taxon>
        <taxon>Eumalacostraca</taxon>
        <taxon>Eucarida</taxon>
        <taxon>Decapoda</taxon>
        <taxon>Pleocyemata</taxon>
        <taxon>Astacidea</taxon>
        <taxon>Nephropoidea</taxon>
        <taxon>Nephropidae</taxon>
        <taxon>Homarus</taxon>
    </lineage>
</organism>
<comment type="caution">
    <text evidence="3">The sequence shown here is derived from an EMBL/GenBank/DDBJ whole genome shotgun (WGS) entry which is preliminary data.</text>
</comment>
<evidence type="ECO:0000313" key="3">
    <source>
        <dbReference type="EMBL" id="KAG7159496.1"/>
    </source>
</evidence>
<feature type="region of interest" description="Disordered" evidence="2">
    <location>
        <begin position="63"/>
        <end position="94"/>
    </location>
</feature>
<evidence type="ECO:0000256" key="1">
    <source>
        <dbReference type="ARBA" id="ARBA00004123"/>
    </source>
</evidence>
<keyword evidence="4" id="KW-1185">Reference proteome</keyword>
<evidence type="ECO:0000256" key="2">
    <source>
        <dbReference type="SAM" id="MobiDB-lite"/>
    </source>
</evidence>